<feature type="domain" description="Peptidase S26" evidence="10">
    <location>
        <begin position="28"/>
        <end position="262"/>
    </location>
</feature>
<dbReference type="GO" id="GO:0009003">
    <property type="term" value="F:signal peptidase activity"/>
    <property type="evidence" value="ECO:0007669"/>
    <property type="project" value="UniProtKB-EC"/>
</dbReference>
<evidence type="ECO:0000256" key="2">
    <source>
        <dbReference type="ARBA" id="ARBA00009370"/>
    </source>
</evidence>
<comment type="similarity">
    <text evidence="2 9">Belongs to the peptidase S26 family.</text>
</comment>
<dbReference type="InterPro" id="IPR036286">
    <property type="entry name" value="LexA/Signal_pep-like_sf"/>
</dbReference>
<evidence type="ECO:0000259" key="10">
    <source>
        <dbReference type="Pfam" id="PF10502"/>
    </source>
</evidence>
<dbReference type="NCBIfam" id="TIGR02227">
    <property type="entry name" value="sigpep_I_bact"/>
    <property type="match status" value="1"/>
</dbReference>
<sequence>MASDGEQAAPKGEEDHLTFGEKVKRELREWGATLAVFVPIFLIFSTLLYEQRVIPSESMVPTLQVGDRVAVAKFAYGYDRYSLPFSWGRYLPIGKGRIFARDPKRGEVVVFEHPHTGRVMIKRVIGLPGDRIQMIGEELYINGEPIESTYDRTVRYKPHNETRSVTAREYRETTDDGKNWLTYRQEKGDRGDNTVLFVVPAGHMFMMGDNRDNSLDSRFLSGHCPPVDGVVDQVGCPLSVEAERASVGFVPMDHLIGRGETVIMTLHRCKLEDNAACKKRVWRGL</sequence>
<dbReference type="Proteomes" id="UP000025171">
    <property type="component" value="Unassembled WGS sequence"/>
</dbReference>
<dbReference type="Pfam" id="PF10502">
    <property type="entry name" value="Peptidase_S26"/>
    <property type="match status" value="1"/>
</dbReference>
<dbReference type="PROSITE" id="PS00501">
    <property type="entry name" value="SPASE_I_1"/>
    <property type="match status" value="1"/>
</dbReference>
<dbReference type="PROSITE" id="PS00761">
    <property type="entry name" value="SPASE_I_3"/>
    <property type="match status" value="1"/>
</dbReference>
<keyword evidence="12" id="KW-1185">Reference proteome</keyword>
<keyword evidence="5 8" id="KW-0645">Protease</keyword>
<dbReference type="PRINTS" id="PR00727">
    <property type="entry name" value="LEADERPTASE"/>
</dbReference>
<dbReference type="eggNOG" id="COG0681">
    <property type="taxonomic scope" value="Bacteria"/>
</dbReference>
<dbReference type="GO" id="GO:0016020">
    <property type="term" value="C:membrane"/>
    <property type="evidence" value="ECO:0007669"/>
    <property type="project" value="UniProtKB-SubCell"/>
</dbReference>
<dbReference type="InterPro" id="IPR019757">
    <property type="entry name" value="Pept_S26A_signal_pept_1_Lys-AS"/>
</dbReference>
<dbReference type="EC" id="3.4.21.89" evidence="3 8"/>
<keyword evidence="8" id="KW-0812">Transmembrane</keyword>
<dbReference type="PROSITE" id="PS00760">
    <property type="entry name" value="SPASE_I_2"/>
    <property type="match status" value="1"/>
</dbReference>
<evidence type="ECO:0000256" key="9">
    <source>
        <dbReference type="RuleBase" id="RU362042"/>
    </source>
</evidence>
<dbReference type="PANTHER" id="PTHR43390:SF1">
    <property type="entry name" value="CHLOROPLAST PROCESSING PEPTIDASE"/>
    <property type="match status" value="1"/>
</dbReference>
<comment type="subcellular location">
    <subcellularLocation>
        <location evidence="9">Membrane</location>
        <topology evidence="9">Single-pass type II membrane protein</topology>
    </subcellularLocation>
</comment>
<evidence type="ECO:0000313" key="12">
    <source>
        <dbReference type="Proteomes" id="UP000025171"/>
    </source>
</evidence>
<dbReference type="GO" id="GO:0006465">
    <property type="term" value="P:signal peptide processing"/>
    <property type="evidence" value="ECO:0007669"/>
    <property type="project" value="InterPro"/>
</dbReference>
<dbReference type="InterPro" id="IPR019533">
    <property type="entry name" value="Peptidase_S26"/>
</dbReference>
<dbReference type="AlphaFoldDB" id="A0A059FFX2"/>
<comment type="caution">
    <text evidence="11">The sequence shown here is derived from an EMBL/GenBank/DDBJ whole genome shotgun (WGS) entry which is preliminary data.</text>
</comment>
<evidence type="ECO:0000256" key="5">
    <source>
        <dbReference type="ARBA" id="ARBA00022670"/>
    </source>
</evidence>
<evidence type="ECO:0000256" key="3">
    <source>
        <dbReference type="ARBA" id="ARBA00013208"/>
    </source>
</evidence>
<evidence type="ECO:0000256" key="8">
    <source>
        <dbReference type="RuleBase" id="RU003993"/>
    </source>
</evidence>
<protein>
    <recommendedName>
        <fullName evidence="4 8">Signal peptidase I</fullName>
        <ecNumber evidence="3 8">3.4.21.89</ecNumber>
    </recommendedName>
</protein>
<comment type="catalytic activity">
    <reaction evidence="1 8">
        <text>Cleavage of hydrophobic, N-terminal signal or leader sequences from secreted and periplasmic proteins.</text>
        <dbReference type="EC" id="3.4.21.89"/>
    </reaction>
</comment>
<organism evidence="11 12">
    <name type="scientific">Hyphomonas johnsonii MHS-2</name>
    <dbReference type="NCBI Taxonomy" id="1280950"/>
    <lineage>
        <taxon>Bacteria</taxon>
        <taxon>Pseudomonadati</taxon>
        <taxon>Pseudomonadota</taxon>
        <taxon>Alphaproteobacteria</taxon>
        <taxon>Hyphomonadales</taxon>
        <taxon>Hyphomonadaceae</taxon>
        <taxon>Hyphomonas</taxon>
    </lineage>
</organism>
<keyword evidence="6 8" id="KW-0378">Hydrolase</keyword>
<dbReference type="STRING" id="1280950.HJO_14827"/>
<feature type="active site" evidence="7">
    <location>
        <position position="58"/>
    </location>
</feature>
<gene>
    <name evidence="11" type="ORF">HJO_14827</name>
</gene>
<evidence type="ECO:0000256" key="4">
    <source>
        <dbReference type="ARBA" id="ARBA00019232"/>
    </source>
</evidence>
<dbReference type="SUPFAM" id="SSF51306">
    <property type="entry name" value="LexA/Signal peptidase"/>
    <property type="match status" value="1"/>
</dbReference>
<name>A0A059FFX2_9PROT</name>
<evidence type="ECO:0000256" key="6">
    <source>
        <dbReference type="ARBA" id="ARBA00022801"/>
    </source>
</evidence>
<evidence type="ECO:0000256" key="7">
    <source>
        <dbReference type="PIRSR" id="PIRSR600223-1"/>
    </source>
</evidence>
<dbReference type="GO" id="GO:0004252">
    <property type="term" value="F:serine-type endopeptidase activity"/>
    <property type="evidence" value="ECO:0007669"/>
    <property type="project" value="InterPro"/>
</dbReference>
<dbReference type="InterPro" id="IPR000223">
    <property type="entry name" value="Pept_S26A_signal_pept_1"/>
</dbReference>
<dbReference type="EMBL" id="ARYK01000008">
    <property type="protein sequence ID" value="KCZ89502.1"/>
    <property type="molecule type" value="Genomic_DNA"/>
</dbReference>
<dbReference type="CDD" id="cd06530">
    <property type="entry name" value="S26_SPase_I"/>
    <property type="match status" value="1"/>
</dbReference>
<dbReference type="InterPro" id="IPR019758">
    <property type="entry name" value="Pept_S26A_signal_pept_1_CS"/>
</dbReference>
<feature type="transmembrane region" description="Helical" evidence="8">
    <location>
        <begin position="30"/>
        <end position="49"/>
    </location>
</feature>
<reference evidence="11 12" key="1">
    <citation type="journal article" date="2014" name="Antonie Van Leeuwenhoek">
        <title>Hyphomonas beringensis sp. nov. and Hyphomonas chukchiensis sp. nov., isolated from surface seawater of the Bering Sea and Chukchi Sea.</title>
        <authorList>
            <person name="Li C."/>
            <person name="Lai Q."/>
            <person name="Li G."/>
            <person name="Dong C."/>
            <person name="Wang J."/>
            <person name="Liao Y."/>
            <person name="Shao Z."/>
        </authorList>
    </citation>
    <scope>NUCLEOTIDE SEQUENCE [LARGE SCALE GENOMIC DNA]</scope>
    <source>
        <strain evidence="11 12">MHS-2</strain>
    </source>
</reference>
<keyword evidence="8" id="KW-1133">Transmembrane helix</keyword>
<dbReference type="PANTHER" id="PTHR43390">
    <property type="entry name" value="SIGNAL PEPTIDASE I"/>
    <property type="match status" value="1"/>
</dbReference>
<keyword evidence="8" id="KW-0472">Membrane</keyword>
<proteinExistence type="inferred from homology"/>
<dbReference type="InterPro" id="IPR019756">
    <property type="entry name" value="Pept_S26A_signal_pept_1_Ser-AS"/>
</dbReference>
<accession>A0A059FFX2</accession>
<dbReference type="PATRIC" id="fig|1280950.3.peg.2978"/>
<evidence type="ECO:0000256" key="1">
    <source>
        <dbReference type="ARBA" id="ARBA00000677"/>
    </source>
</evidence>
<dbReference type="Gene3D" id="2.10.109.10">
    <property type="entry name" value="Umud Fragment, subunit A"/>
    <property type="match status" value="1"/>
</dbReference>
<evidence type="ECO:0000313" key="11">
    <source>
        <dbReference type="EMBL" id="KCZ89502.1"/>
    </source>
</evidence>
<feature type="active site" evidence="7">
    <location>
        <position position="122"/>
    </location>
</feature>